<dbReference type="STRING" id="168384.SAMN05660368_00487"/>
<keyword evidence="5" id="KW-0233">DNA recombination</keyword>
<dbReference type="EMBL" id="ACCL02000004">
    <property type="protein sequence ID" value="EET61975.1"/>
    <property type="molecule type" value="Genomic_DNA"/>
</dbReference>
<keyword evidence="10" id="KW-1185">Reference proteome</keyword>
<feature type="domain" description="Tyr recombinase" evidence="7">
    <location>
        <begin position="101"/>
        <end position="274"/>
    </location>
</feature>
<dbReference type="GO" id="GO:0015074">
    <property type="term" value="P:DNA integration"/>
    <property type="evidence" value="ECO:0007669"/>
    <property type="project" value="UniProtKB-KW"/>
</dbReference>
<dbReference type="Pfam" id="PF00589">
    <property type="entry name" value="Phage_integrase"/>
    <property type="match status" value="1"/>
</dbReference>
<dbReference type="InterPro" id="IPR011010">
    <property type="entry name" value="DNA_brk_join_enz"/>
</dbReference>
<dbReference type="PANTHER" id="PTHR30349:SF89">
    <property type="entry name" value="INTEGRASE_RECOMBINASE"/>
    <property type="match status" value="1"/>
</dbReference>
<dbReference type="InterPro" id="IPR013762">
    <property type="entry name" value="Integrase-like_cat_sf"/>
</dbReference>
<dbReference type="Gene3D" id="1.10.150.130">
    <property type="match status" value="1"/>
</dbReference>
<comment type="similarity">
    <text evidence="2">Belongs to the 'phage' integrase family.</text>
</comment>
<dbReference type="InterPro" id="IPR004107">
    <property type="entry name" value="Integrase_SAM-like_N"/>
</dbReference>
<dbReference type="OrthoDB" id="9801717at2"/>
<evidence type="ECO:0000259" key="7">
    <source>
        <dbReference type="PROSITE" id="PS51898"/>
    </source>
</evidence>
<evidence type="ECO:0000256" key="5">
    <source>
        <dbReference type="ARBA" id="ARBA00023172"/>
    </source>
</evidence>
<evidence type="ECO:0000256" key="6">
    <source>
        <dbReference type="PROSITE-ProRule" id="PRU01248"/>
    </source>
</evidence>
<evidence type="ECO:0000313" key="9">
    <source>
        <dbReference type="EMBL" id="EET61975.1"/>
    </source>
</evidence>
<dbReference type="InterPro" id="IPR050090">
    <property type="entry name" value="Tyrosine_recombinase_XerCD"/>
</dbReference>
<reference evidence="9" key="1">
    <citation type="submission" date="2009-07" db="EMBL/GenBank/DDBJ databases">
        <authorList>
            <person name="Weinstock G."/>
            <person name="Sodergren E."/>
            <person name="Clifton S."/>
            <person name="Fulton L."/>
            <person name="Fulton B."/>
            <person name="Courtney L."/>
            <person name="Fronick C."/>
            <person name="Harrison M."/>
            <person name="Strong C."/>
            <person name="Farmer C."/>
            <person name="Delahaunty K."/>
            <person name="Markovic C."/>
            <person name="Hall O."/>
            <person name="Minx P."/>
            <person name="Tomlinson C."/>
            <person name="Mitreva M."/>
            <person name="Nelson J."/>
            <person name="Hou S."/>
            <person name="Wollam A."/>
            <person name="Pepin K.H."/>
            <person name="Johnson M."/>
            <person name="Bhonagiri V."/>
            <person name="Nash W.E."/>
            <person name="Warren W."/>
            <person name="Chinwalla A."/>
            <person name="Mardis E.R."/>
            <person name="Wilson R.K."/>
        </authorList>
    </citation>
    <scope>NUCLEOTIDE SEQUENCE [LARGE SCALE GENOMIC DNA]</scope>
    <source>
        <strain evidence="9">DSM 14469</strain>
    </source>
</reference>
<dbReference type="InterPro" id="IPR044068">
    <property type="entry name" value="CB"/>
</dbReference>
<feature type="domain" description="Core-binding (CB)" evidence="8">
    <location>
        <begin position="4"/>
        <end position="83"/>
    </location>
</feature>
<dbReference type="GO" id="GO:0006310">
    <property type="term" value="P:DNA recombination"/>
    <property type="evidence" value="ECO:0007669"/>
    <property type="project" value="UniProtKB-KW"/>
</dbReference>
<sequence>MAHLLEKNMLQEFRNQLKAEEKAQATIEKYMRDVSAFFAYAKEGSEIDKYTVIAYKEYLTGHYAAASVNSMLAAVNSFLKAMGWHECTVKALKIQKEAFRARERDLTKGEYFRLLDAAKKKKNLRLYWIMQVLCATGIRVSELRYITVDALQTGCATVSSKGKQRTVLLPAPLCRKLRKYIVCQKITGNSIFVTRSGKPVDRSNICHDMKALCGEAGICREKVFPHNLRHLFAVTYYKMKKDLSHLADLLGHASINTTRIYTLASSEEQKRQIEYLGLVV</sequence>
<organism evidence="9 10">
    <name type="scientific">Marvinbryantia formatexigens DSM 14469</name>
    <dbReference type="NCBI Taxonomy" id="478749"/>
    <lineage>
        <taxon>Bacteria</taxon>
        <taxon>Bacillati</taxon>
        <taxon>Bacillota</taxon>
        <taxon>Clostridia</taxon>
        <taxon>Lachnospirales</taxon>
        <taxon>Lachnospiraceae</taxon>
        <taxon>Marvinbryantia</taxon>
    </lineage>
</organism>
<comment type="function">
    <text evidence="1">Site-specific tyrosine recombinase, which acts by catalyzing the cutting and rejoining of the recombining DNA molecules.</text>
</comment>
<dbReference type="AlphaFoldDB" id="C6LC22"/>
<accession>C6LC22</accession>
<dbReference type="Gene3D" id="1.10.443.10">
    <property type="entry name" value="Intergrase catalytic core"/>
    <property type="match status" value="1"/>
</dbReference>
<dbReference type="PROSITE" id="PS51898">
    <property type="entry name" value="TYR_RECOMBINASE"/>
    <property type="match status" value="1"/>
</dbReference>
<dbReference type="PANTHER" id="PTHR30349">
    <property type="entry name" value="PHAGE INTEGRASE-RELATED"/>
    <property type="match status" value="1"/>
</dbReference>
<keyword evidence="4 6" id="KW-0238">DNA-binding</keyword>
<dbReference type="GO" id="GO:0003677">
    <property type="term" value="F:DNA binding"/>
    <property type="evidence" value="ECO:0007669"/>
    <property type="project" value="UniProtKB-UniRule"/>
</dbReference>
<dbReference type="InterPro" id="IPR010998">
    <property type="entry name" value="Integrase_recombinase_N"/>
</dbReference>
<evidence type="ECO:0000256" key="2">
    <source>
        <dbReference type="ARBA" id="ARBA00008857"/>
    </source>
</evidence>
<dbReference type="Proteomes" id="UP000005561">
    <property type="component" value="Unassembled WGS sequence"/>
</dbReference>
<protein>
    <submittedName>
        <fullName evidence="9">Phage integrase SAM-like domain protein</fullName>
    </submittedName>
</protein>
<keyword evidence="3" id="KW-0229">DNA integration</keyword>
<dbReference type="Pfam" id="PF02899">
    <property type="entry name" value="Phage_int_SAM_1"/>
    <property type="match status" value="1"/>
</dbReference>
<comment type="caution">
    <text evidence="9">The sequence shown here is derived from an EMBL/GenBank/DDBJ whole genome shotgun (WGS) entry which is preliminary data.</text>
</comment>
<evidence type="ECO:0000259" key="8">
    <source>
        <dbReference type="PROSITE" id="PS51900"/>
    </source>
</evidence>
<evidence type="ECO:0000313" key="10">
    <source>
        <dbReference type="Proteomes" id="UP000005561"/>
    </source>
</evidence>
<name>C6LC22_9FIRM</name>
<dbReference type="PROSITE" id="PS51900">
    <property type="entry name" value="CB"/>
    <property type="match status" value="1"/>
</dbReference>
<evidence type="ECO:0000256" key="3">
    <source>
        <dbReference type="ARBA" id="ARBA00022908"/>
    </source>
</evidence>
<evidence type="ECO:0000256" key="1">
    <source>
        <dbReference type="ARBA" id="ARBA00003283"/>
    </source>
</evidence>
<dbReference type="SUPFAM" id="SSF56349">
    <property type="entry name" value="DNA breaking-rejoining enzymes"/>
    <property type="match status" value="1"/>
</dbReference>
<dbReference type="eggNOG" id="COG4974">
    <property type="taxonomic scope" value="Bacteria"/>
</dbReference>
<dbReference type="RefSeq" id="WP_006860964.1">
    <property type="nucleotide sequence ID" value="NZ_ACCL02000004.1"/>
</dbReference>
<proteinExistence type="inferred from homology"/>
<gene>
    <name evidence="9" type="ORF">BRYFOR_06169</name>
</gene>
<dbReference type="InterPro" id="IPR002104">
    <property type="entry name" value="Integrase_catalytic"/>
</dbReference>
<evidence type="ECO:0000256" key="4">
    <source>
        <dbReference type="ARBA" id="ARBA00023125"/>
    </source>
</evidence>